<evidence type="ECO:0000313" key="2">
    <source>
        <dbReference type="Proteomes" id="UP001056120"/>
    </source>
</evidence>
<comment type="caution">
    <text evidence="1">The sequence shown here is derived from an EMBL/GenBank/DDBJ whole genome shotgun (WGS) entry which is preliminary data.</text>
</comment>
<accession>A0ACB9A5J3</accession>
<dbReference type="EMBL" id="CM042042">
    <property type="protein sequence ID" value="KAI3705246.1"/>
    <property type="molecule type" value="Genomic_DNA"/>
</dbReference>
<proteinExistence type="predicted"/>
<name>A0ACB9A5J3_9ASTR</name>
<organism evidence="1 2">
    <name type="scientific">Smallanthus sonchifolius</name>
    <dbReference type="NCBI Taxonomy" id="185202"/>
    <lineage>
        <taxon>Eukaryota</taxon>
        <taxon>Viridiplantae</taxon>
        <taxon>Streptophyta</taxon>
        <taxon>Embryophyta</taxon>
        <taxon>Tracheophyta</taxon>
        <taxon>Spermatophyta</taxon>
        <taxon>Magnoliopsida</taxon>
        <taxon>eudicotyledons</taxon>
        <taxon>Gunneridae</taxon>
        <taxon>Pentapetalae</taxon>
        <taxon>asterids</taxon>
        <taxon>campanulids</taxon>
        <taxon>Asterales</taxon>
        <taxon>Asteraceae</taxon>
        <taxon>Asteroideae</taxon>
        <taxon>Heliantheae alliance</taxon>
        <taxon>Millerieae</taxon>
        <taxon>Smallanthus</taxon>
    </lineage>
</organism>
<protein>
    <submittedName>
        <fullName evidence="1">Uncharacterized protein</fullName>
    </submittedName>
</protein>
<keyword evidence="2" id="KW-1185">Reference proteome</keyword>
<reference evidence="1 2" key="2">
    <citation type="journal article" date="2022" name="Mol. Ecol. Resour.">
        <title>The genomes of chicory, endive, great burdock and yacon provide insights into Asteraceae paleo-polyploidization history and plant inulin production.</title>
        <authorList>
            <person name="Fan W."/>
            <person name="Wang S."/>
            <person name="Wang H."/>
            <person name="Wang A."/>
            <person name="Jiang F."/>
            <person name="Liu H."/>
            <person name="Zhao H."/>
            <person name="Xu D."/>
            <person name="Zhang Y."/>
        </authorList>
    </citation>
    <scope>NUCLEOTIDE SEQUENCE [LARGE SCALE GENOMIC DNA]</scope>
    <source>
        <strain evidence="2">cv. Yunnan</strain>
        <tissue evidence="1">Leaves</tissue>
    </source>
</reference>
<sequence length="214" mass="23843">MSSRSDLNALERGAEPLDAASFPTMKYSDPFFSCAKDDQCIDSQRFAVNMVLGLKFQLPHHPISSIPLHRNPQTILNPFFQIQTRSFSHLQLKSRSINPKASSSKALVNNGGGGGGVEDPRKDRDGDGDADRDEVKLPWLYLRWAELLLGRDRHNVVAVGLPGTLGWVCAQVAWRLYLIMIEVTLGIVQLSLYICCAGAFFTFSVIGTLLWLWH</sequence>
<reference evidence="2" key="1">
    <citation type="journal article" date="2022" name="Mol. Ecol. Resour.">
        <title>The genomes of chicory, endive, great burdock and yacon provide insights into Asteraceae palaeo-polyploidization history and plant inulin production.</title>
        <authorList>
            <person name="Fan W."/>
            <person name="Wang S."/>
            <person name="Wang H."/>
            <person name="Wang A."/>
            <person name="Jiang F."/>
            <person name="Liu H."/>
            <person name="Zhao H."/>
            <person name="Xu D."/>
            <person name="Zhang Y."/>
        </authorList>
    </citation>
    <scope>NUCLEOTIDE SEQUENCE [LARGE SCALE GENOMIC DNA]</scope>
    <source>
        <strain evidence="2">cv. Yunnan</strain>
    </source>
</reference>
<dbReference type="Proteomes" id="UP001056120">
    <property type="component" value="Linkage Group LG25"/>
</dbReference>
<gene>
    <name evidence="1" type="ORF">L1987_75480</name>
</gene>
<evidence type="ECO:0000313" key="1">
    <source>
        <dbReference type="EMBL" id="KAI3705246.1"/>
    </source>
</evidence>